<dbReference type="PRINTS" id="PR00385">
    <property type="entry name" value="P450"/>
</dbReference>
<dbReference type="CDD" id="cd20653">
    <property type="entry name" value="CYP81"/>
    <property type="match status" value="1"/>
</dbReference>
<keyword evidence="5 11" id="KW-0479">Metal-binding</keyword>
<dbReference type="PANTHER" id="PTHR47947">
    <property type="entry name" value="CYTOCHROME P450 82C3-RELATED"/>
    <property type="match status" value="1"/>
</dbReference>
<dbReference type="Gene3D" id="1.10.630.10">
    <property type="entry name" value="Cytochrome P450"/>
    <property type="match status" value="1"/>
</dbReference>
<dbReference type="InterPro" id="IPR036396">
    <property type="entry name" value="Cyt_P450_sf"/>
</dbReference>
<evidence type="ECO:0000256" key="2">
    <source>
        <dbReference type="ARBA" id="ARBA00010617"/>
    </source>
</evidence>
<evidence type="ECO:0000256" key="12">
    <source>
        <dbReference type="RuleBase" id="RU000461"/>
    </source>
</evidence>
<keyword evidence="9 12" id="KW-0503">Monooxygenase</keyword>
<dbReference type="InterPro" id="IPR001128">
    <property type="entry name" value="Cyt_P450"/>
</dbReference>
<comment type="cofactor">
    <cofactor evidence="11">
        <name>heme</name>
        <dbReference type="ChEBI" id="CHEBI:30413"/>
    </cofactor>
</comment>
<dbReference type="InterPro" id="IPR050651">
    <property type="entry name" value="Plant_Cytochrome_P450_Monoox"/>
</dbReference>
<keyword evidence="7 12" id="KW-0560">Oxidoreductase</keyword>
<feature type="binding site" description="axial binding residue" evidence="11">
    <location>
        <position position="443"/>
    </location>
    <ligand>
        <name>heme</name>
        <dbReference type="ChEBI" id="CHEBI:30413"/>
    </ligand>
    <ligandPart>
        <name>Fe</name>
        <dbReference type="ChEBI" id="CHEBI:18248"/>
    </ligandPart>
</feature>
<dbReference type="GO" id="GO:0016705">
    <property type="term" value="F:oxidoreductase activity, acting on paired donors, with incorporation or reduction of molecular oxygen"/>
    <property type="evidence" value="ECO:0007669"/>
    <property type="project" value="InterPro"/>
</dbReference>
<dbReference type="PROSITE" id="PS00086">
    <property type="entry name" value="CYTOCHROME_P450"/>
    <property type="match status" value="1"/>
</dbReference>
<dbReference type="GO" id="GO:0020037">
    <property type="term" value="F:heme binding"/>
    <property type="evidence" value="ECO:0007669"/>
    <property type="project" value="InterPro"/>
</dbReference>
<evidence type="ECO:0000256" key="1">
    <source>
        <dbReference type="ARBA" id="ARBA00004167"/>
    </source>
</evidence>
<comment type="subcellular location">
    <subcellularLocation>
        <location evidence="1">Membrane</location>
        <topology evidence="1">Single-pass membrane protein</topology>
    </subcellularLocation>
</comment>
<comment type="similarity">
    <text evidence="2 12">Belongs to the cytochrome P450 family.</text>
</comment>
<evidence type="ECO:0000256" key="4">
    <source>
        <dbReference type="ARBA" id="ARBA00022692"/>
    </source>
</evidence>
<comment type="caution">
    <text evidence="14">The sequence shown here is derived from an EMBL/GenBank/DDBJ whole genome shotgun (WGS) entry which is preliminary data.</text>
</comment>
<dbReference type="GO" id="GO:0005506">
    <property type="term" value="F:iron ion binding"/>
    <property type="evidence" value="ECO:0007669"/>
    <property type="project" value="InterPro"/>
</dbReference>
<accession>A0AAP0R069</accession>
<reference evidence="14 15" key="1">
    <citation type="submission" date="2024-05" db="EMBL/GenBank/DDBJ databases">
        <title>Haplotype-resolved chromosome-level genome assembly of Huyou (Citrus changshanensis).</title>
        <authorList>
            <person name="Miao C."/>
            <person name="Chen W."/>
            <person name="Wu Y."/>
            <person name="Wang L."/>
            <person name="Zhao S."/>
            <person name="Grierson D."/>
            <person name="Xu C."/>
            <person name="Chen K."/>
        </authorList>
    </citation>
    <scope>NUCLEOTIDE SEQUENCE [LARGE SCALE GENOMIC DNA]</scope>
    <source>
        <strain evidence="14">01-14</strain>
        <tissue evidence="14">Leaf</tissue>
    </source>
</reference>
<dbReference type="Pfam" id="PF00067">
    <property type="entry name" value="p450"/>
    <property type="match status" value="1"/>
</dbReference>
<keyword evidence="15" id="KW-1185">Reference proteome</keyword>
<evidence type="ECO:0000256" key="7">
    <source>
        <dbReference type="ARBA" id="ARBA00023002"/>
    </source>
</evidence>
<evidence type="ECO:0000256" key="5">
    <source>
        <dbReference type="ARBA" id="ARBA00022723"/>
    </source>
</evidence>
<organism evidence="14 15">
    <name type="scientific">Citrus x changshan-huyou</name>
    <dbReference type="NCBI Taxonomy" id="2935761"/>
    <lineage>
        <taxon>Eukaryota</taxon>
        <taxon>Viridiplantae</taxon>
        <taxon>Streptophyta</taxon>
        <taxon>Embryophyta</taxon>
        <taxon>Tracheophyta</taxon>
        <taxon>Spermatophyta</taxon>
        <taxon>Magnoliopsida</taxon>
        <taxon>eudicotyledons</taxon>
        <taxon>Gunneridae</taxon>
        <taxon>Pentapetalae</taxon>
        <taxon>rosids</taxon>
        <taxon>malvids</taxon>
        <taxon>Sapindales</taxon>
        <taxon>Rutaceae</taxon>
        <taxon>Aurantioideae</taxon>
        <taxon>Citrus</taxon>
    </lineage>
</organism>
<evidence type="ECO:0000256" key="9">
    <source>
        <dbReference type="ARBA" id="ARBA00023033"/>
    </source>
</evidence>
<dbReference type="InterPro" id="IPR017972">
    <property type="entry name" value="Cyt_P450_CS"/>
</dbReference>
<dbReference type="GO" id="GO:0004497">
    <property type="term" value="F:monooxygenase activity"/>
    <property type="evidence" value="ECO:0007669"/>
    <property type="project" value="UniProtKB-KW"/>
</dbReference>
<sequence length="515" mass="58191">MEAEATGKGGGMVMYTSIFLLFLLVLKKKLFESKAQENNNKKLPPSPPSVPILGHLHLLKPPLFRSLHNLSKKYGPVISLRFGSRLVTAVSSGSVAEECFTKHDIALANRPKLLAGKHIGYNYTNIVNAPYDEHWRNLRRICALEIFSSNRLNMFLSIRKDEVNHLLRNLPHSALKKKVELRPPLTQLTFNNIMRMVSGKRYYGHDVTDDAEAKRFRELIAEITENCVTSHPVDYLPFLTWIGYGNYETKLLRLGKEMDSFLQGLIQDHRLQASQNTMVGHLLSLQKSQPEYYSDQMIKALVLVLLVGGTDTSAVTLEWAMSNLLNHPDILKKARAELDTRIGHQHLIDESDLPKLPYLQSIISETLRLYPAAPLLLPHMSSDVCPIGDFSMPRDTMLLVNAWAIHRDPTLWDDPLTFKPERFQNGESEARKFMPFGMGRRACPGAGLAQRIIGLALGSLIQCFEWEKVCDEEIDMTEAIGLTLSKAVPLEAMCKPRPITKDLLSKITSKRKEIC</sequence>
<protein>
    <recommendedName>
        <fullName evidence="16">Cytochrome P450</fullName>
    </recommendedName>
</protein>
<dbReference type="InterPro" id="IPR002401">
    <property type="entry name" value="Cyt_P450_E_grp-I"/>
</dbReference>
<dbReference type="Proteomes" id="UP001428341">
    <property type="component" value="Unassembled WGS sequence"/>
</dbReference>
<dbReference type="FunFam" id="1.10.630.10:FF:000023">
    <property type="entry name" value="Cytochrome P450 family protein"/>
    <property type="match status" value="1"/>
</dbReference>
<keyword evidence="6 13" id="KW-1133">Transmembrane helix</keyword>
<dbReference type="AlphaFoldDB" id="A0AAP0R069"/>
<evidence type="ECO:0000256" key="3">
    <source>
        <dbReference type="ARBA" id="ARBA00022617"/>
    </source>
</evidence>
<dbReference type="EMBL" id="JBCGBO010000001">
    <property type="protein sequence ID" value="KAK9228208.1"/>
    <property type="molecule type" value="Genomic_DNA"/>
</dbReference>
<evidence type="ECO:0000256" key="8">
    <source>
        <dbReference type="ARBA" id="ARBA00023004"/>
    </source>
</evidence>
<dbReference type="PRINTS" id="PR00463">
    <property type="entry name" value="EP450I"/>
</dbReference>
<evidence type="ECO:0000313" key="15">
    <source>
        <dbReference type="Proteomes" id="UP001428341"/>
    </source>
</evidence>
<evidence type="ECO:0000256" key="10">
    <source>
        <dbReference type="ARBA" id="ARBA00023136"/>
    </source>
</evidence>
<evidence type="ECO:0000313" key="14">
    <source>
        <dbReference type="EMBL" id="KAK9228208.1"/>
    </source>
</evidence>
<evidence type="ECO:0008006" key="16">
    <source>
        <dbReference type="Google" id="ProtNLM"/>
    </source>
</evidence>
<name>A0AAP0R069_9ROSI</name>
<evidence type="ECO:0000256" key="6">
    <source>
        <dbReference type="ARBA" id="ARBA00022989"/>
    </source>
</evidence>
<dbReference type="SUPFAM" id="SSF48264">
    <property type="entry name" value="Cytochrome P450"/>
    <property type="match status" value="1"/>
</dbReference>
<evidence type="ECO:0000256" key="13">
    <source>
        <dbReference type="SAM" id="Phobius"/>
    </source>
</evidence>
<proteinExistence type="inferred from homology"/>
<gene>
    <name evidence="14" type="ORF">WN944_021157</name>
</gene>
<dbReference type="GO" id="GO:0016020">
    <property type="term" value="C:membrane"/>
    <property type="evidence" value="ECO:0007669"/>
    <property type="project" value="UniProtKB-SubCell"/>
</dbReference>
<evidence type="ECO:0000256" key="11">
    <source>
        <dbReference type="PIRSR" id="PIRSR602401-1"/>
    </source>
</evidence>
<keyword evidence="10 13" id="KW-0472">Membrane</keyword>
<keyword evidence="4 13" id="KW-0812">Transmembrane</keyword>
<keyword evidence="3 11" id="KW-0349">Heme</keyword>
<dbReference type="PANTHER" id="PTHR47947:SF62">
    <property type="entry name" value="CYTOCHROME P450, FAMILY 81, SUBFAMILY D, POLYPEPTIDE 5"/>
    <property type="match status" value="1"/>
</dbReference>
<keyword evidence="8 11" id="KW-0408">Iron</keyword>
<feature type="transmembrane region" description="Helical" evidence="13">
    <location>
        <begin position="6"/>
        <end position="26"/>
    </location>
</feature>